<comment type="caution">
    <text evidence="1">The sequence shown here is derived from an EMBL/GenBank/DDBJ whole genome shotgun (WGS) entry which is preliminary data.</text>
</comment>
<protein>
    <submittedName>
        <fullName evidence="1">Uncharacterized protein</fullName>
    </submittedName>
</protein>
<dbReference type="Proteomes" id="UP000439424">
    <property type="component" value="Unassembled WGS sequence"/>
</dbReference>
<gene>
    <name evidence="1" type="ORF">GNY86_16740</name>
</gene>
<dbReference type="RefSeq" id="WP_001269646.1">
    <property type="nucleotide sequence ID" value="NZ_CP033869.1"/>
</dbReference>
<sequence length="68" mass="8290">MRYKRSIGAMRKEDWQQLIQMLDEYLIYVQQDNSSTNDKINNVKILVHKLQQHMDEPAQQSYSFNRWS</sequence>
<organism evidence="1 2">
    <name type="scientific">Acinetobacter baumannii</name>
    <dbReference type="NCBI Taxonomy" id="470"/>
    <lineage>
        <taxon>Bacteria</taxon>
        <taxon>Pseudomonadati</taxon>
        <taxon>Pseudomonadota</taxon>
        <taxon>Gammaproteobacteria</taxon>
        <taxon>Moraxellales</taxon>
        <taxon>Moraxellaceae</taxon>
        <taxon>Acinetobacter</taxon>
        <taxon>Acinetobacter calcoaceticus/baumannii complex</taxon>
    </lineage>
</organism>
<dbReference type="AlphaFoldDB" id="A0A6I4HQ11"/>
<reference evidence="1 2" key="1">
    <citation type="submission" date="2019-11" db="EMBL/GenBank/DDBJ databases">
        <title>Multidrug-resistant Acinetobacter baumannii moving toward extensively drug-resistant over fifteen years in South of Brazil.</title>
        <authorList>
            <person name="Fedrigo N.H."/>
            <person name="Cerdeira L."/>
            <person name="Fuga B."/>
            <person name="Marini P.V.B."/>
            <person name="Shinohara D.R."/>
            <person name="Carrara-Marroni F.E."/>
            <person name="Lincopan N."/>
            <person name="Tognim M.C.B."/>
        </authorList>
    </citation>
    <scope>NUCLEOTIDE SEQUENCE [LARGE SCALE GENOMIC DNA]</scope>
    <source>
        <strain evidence="1 2">Ac576</strain>
    </source>
</reference>
<dbReference type="EMBL" id="WPIP01000170">
    <property type="protein sequence ID" value="MVM93182.1"/>
    <property type="molecule type" value="Genomic_DNA"/>
</dbReference>
<accession>A0A6I4HQ11</accession>
<name>A0A6I4HQ11_ACIBA</name>
<dbReference type="OrthoDB" id="9946435at2"/>
<evidence type="ECO:0000313" key="1">
    <source>
        <dbReference type="EMBL" id="MVM93182.1"/>
    </source>
</evidence>
<evidence type="ECO:0000313" key="2">
    <source>
        <dbReference type="Proteomes" id="UP000439424"/>
    </source>
</evidence>
<proteinExistence type="predicted"/>